<feature type="transmembrane region" description="Helical" evidence="1">
    <location>
        <begin position="159"/>
        <end position="179"/>
    </location>
</feature>
<keyword evidence="1" id="KW-0472">Membrane</keyword>
<feature type="transmembrane region" description="Helical" evidence="1">
    <location>
        <begin position="32"/>
        <end position="49"/>
    </location>
</feature>
<sequence>MIRFATLGILLLPGAMLLGRFAVAGDPWPRFLVLFGATSILYALALREWSRLPTAMQTRPAITAFVLAIAALGRVGLLPMGASDDVNRYLWEGRFQNLGGNPYHTSPAQVLGRDWTAPEPIGDDPFLSAVNHPELTTIYPPGAELLFRAVTAAAYRASLWKGLTLAADALLVLVLVLLLRRRGEPPGAVLRYAWHPLPWICFAGEGHLDVWMLVPLWLAFLWTEGRRRPAAGLAFGASIALKLVSGMYLPVFFRRLGVVPVLVAGAVVALCAWPFRNAGWGLVRVLGHFGWTMGHNASLHAWLAAATGPQSARIVVAIVFALVMAWVLRRNPPLLDGGLVLTGAFLLLTPTLHPWYATWIIPFLVFRPGRPWIALSLLVGVAYAAYGLRATTGVFHLTRWMRGVEWAPVYLWLVVDGVRSRRAR</sequence>
<reference evidence="2" key="2">
    <citation type="journal article" date="2021" name="Microbiome">
        <title>Successional dynamics and alternative stable states in a saline activated sludge microbial community over 9 years.</title>
        <authorList>
            <person name="Wang Y."/>
            <person name="Ye J."/>
            <person name="Ju F."/>
            <person name="Liu L."/>
            <person name="Boyd J.A."/>
            <person name="Deng Y."/>
            <person name="Parks D.H."/>
            <person name="Jiang X."/>
            <person name="Yin X."/>
            <person name="Woodcroft B.J."/>
            <person name="Tyson G.W."/>
            <person name="Hugenholtz P."/>
            <person name="Polz M.F."/>
            <person name="Zhang T."/>
        </authorList>
    </citation>
    <scope>NUCLEOTIDE SEQUENCE</scope>
    <source>
        <strain evidence="2">HKST-UBA01</strain>
    </source>
</reference>
<evidence type="ECO:0000313" key="3">
    <source>
        <dbReference type="Proteomes" id="UP000697710"/>
    </source>
</evidence>
<keyword evidence="1" id="KW-1133">Transmembrane helix</keyword>
<feature type="transmembrane region" description="Helical" evidence="1">
    <location>
        <begin position="311"/>
        <end position="328"/>
    </location>
</feature>
<protein>
    <recommendedName>
        <fullName evidence="4">DUF2029 domain-containing protein</fullName>
    </recommendedName>
</protein>
<feature type="transmembrane region" description="Helical" evidence="1">
    <location>
        <begin position="340"/>
        <end position="366"/>
    </location>
</feature>
<proteinExistence type="predicted"/>
<feature type="transmembrane region" description="Helical" evidence="1">
    <location>
        <begin position="372"/>
        <end position="392"/>
    </location>
</feature>
<keyword evidence="1" id="KW-0812">Transmembrane</keyword>
<dbReference type="Proteomes" id="UP000697710">
    <property type="component" value="Unassembled WGS sequence"/>
</dbReference>
<accession>A0A956M3B8</accession>
<organism evidence="2 3">
    <name type="scientific">Eiseniibacteriota bacterium</name>
    <dbReference type="NCBI Taxonomy" id="2212470"/>
    <lineage>
        <taxon>Bacteria</taxon>
        <taxon>Candidatus Eiseniibacteriota</taxon>
    </lineage>
</organism>
<feature type="transmembrane region" description="Helical" evidence="1">
    <location>
        <begin position="61"/>
        <end position="82"/>
    </location>
</feature>
<evidence type="ECO:0008006" key="4">
    <source>
        <dbReference type="Google" id="ProtNLM"/>
    </source>
</evidence>
<feature type="transmembrane region" description="Helical" evidence="1">
    <location>
        <begin position="256"/>
        <end position="275"/>
    </location>
</feature>
<feature type="transmembrane region" description="Helical" evidence="1">
    <location>
        <begin position="230"/>
        <end position="249"/>
    </location>
</feature>
<evidence type="ECO:0000313" key="2">
    <source>
        <dbReference type="EMBL" id="MCA9729382.1"/>
    </source>
</evidence>
<evidence type="ECO:0000256" key="1">
    <source>
        <dbReference type="SAM" id="Phobius"/>
    </source>
</evidence>
<comment type="caution">
    <text evidence="2">The sequence shown here is derived from an EMBL/GenBank/DDBJ whole genome shotgun (WGS) entry which is preliminary data.</text>
</comment>
<name>A0A956M3B8_UNCEI</name>
<gene>
    <name evidence="2" type="ORF">KC729_16970</name>
</gene>
<dbReference type="EMBL" id="JAGQHR010000672">
    <property type="protein sequence ID" value="MCA9729382.1"/>
    <property type="molecule type" value="Genomic_DNA"/>
</dbReference>
<feature type="transmembrane region" description="Helical" evidence="1">
    <location>
        <begin position="199"/>
        <end position="218"/>
    </location>
</feature>
<dbReference type="AlphaFoldDB" id="A0A956M3B8"/>
<reference evidence="2" key="1">
    <citation type="submission" date="2020-04" db="EMBL/GenBank/DDBJ databases">
        <authorList>
            <person name="Zhang T."/>
        </authorList>
    </citation>
    <scope>NUCLEOTIDE SEQUENCE</scope>
    <source>
        <strain evidence="2">HKST-UBA01</strain>
    </source>
</reference>